<accession>A0A1H7VX35</accession>
<dbReference type="InterPro" id="IPR008984">
    <property type="entry name" value="SMAD_FHA_dom_sf"/>
</dbReference>
<dbReference type="Proteomes" id="UP000182719">
    <property type="component" value="Unassembled WGS sequence"/>
</dbReference>
<name>A0A1H7VX35_STIAU</name>
<organism evidence="2 3">
    <name type="scientific">Stigmatella aurantiaca</name>
    <dbReference type="NCBI Taxonomy" id="41"/>
    <lineage>
        <taxon>Bacteria</taxon>
        <taxon>Pseudomonadati</taxon>
        <taxon>Myxococcota</taxon>
        <taxon>Myxococcia</taxon>
        <taxon>Myxococcales</taxon>
        <taxon>Cystobacterineae</taxon>
        <taxon>Archangiaceae</taxon>
        <taxon>Stigmatella</taxon>
    </lineage>
</organism>
<dbReference type="Pfam" id="PF00498">
    <property type="entry name" value="FHA"/>
    <property type="match status" value="1"/>
</dbReference>
<dbReference type="OrthoDB" id="5381163at2"/>
<dbReference type="PANTHER" id="PTHR23308">
    <property type="entry name" value="NUCLEAR INHIBITOR OF PROTEIN PHOSPHATASE-1"/>
    <property type="match status" value="1"/>
</dbReference>
<protein>
    <submittedName>
        <fullName evidence="2">Forkhead associated (FHA) domain, binds pSer, pThr, pTyr</fullName>
    </submittedName>
</protein>
<evidence type="ECO:0000259" key="1">
    <source>
        <dbReference type="PROSITE" id="PS50006"/>
    </source>
</evidence>
<dbReference type="SUPFAM" id="SSF49879">
    <property type="entry name" value="SMAD/FHA domain"/>
    <property type="match status" value="1"/>
</dbReference>
<dbReference type="PROSITE" id="PS50006">
    <property type="entry name" value="FHA_DOMAIN"/>
    <property type="match status" value="1"/>
</dbReference>
<dbReference type="AlphaFoldDB" id="A0A1H7VX35"/>
<dbReference type="SMART" id="SM00240">
    <property type="entry name" value="FHA"/>
    <property type="match status" value="1"/>
</dbReference>
<keyword evidence="3" id="KW-1185">Reference proteome</keyword>
<gene>
    <name evidence="2" type="ORF">SAMN05444354_11254</name>
</gene>
<dbReference type="InterPro" id="IPR000253">
    <property type="entry name" value="FHA_dom"/>
</dbReference>
<dbReference type="CDD" id="cd00060">
    <property type="entry name" value="FHA"/>
    <property type="match status" value="1"/>
</dbReference>
<proteinExistence type="predicted"/>
<feature type="domain" description="FHA" evidence="1">
    <location>
        <begin position="86"/>
        <end position="137"/>
    </location>
</feature>
<sequence length="175" mass="19514">MLLVREVRALAGNLQKEDFLRQVGPFVLVRQPPDPVMERLALRLGAHRTRVARAQASAKMLMAELLQHLDDLSVATLPPIRGSEELQIGRLPDNDLVVDDPSVSKRHAVLRWDALARRCMLTDLGSRNGTLINAEYIRDANALVSDGDMLSFGDTEFCFLETLSLLSMLHTAHYA</sequence>
<evidence type="ECO:0000313" key="2">
    <source>
        <dbReference type="EMBL" id="SEM13882.1"/>
    </source>
</evidence>
<dbReference type="InterPro" id="IPR050923">
    <property type="entry name" value="Cell_Proc_Reg/RNA_Proc"/>
</dbReference>
<dbReference type="RefSeq" id="WP_075008515.1">
    <property type="nucleotide sequence ID" value="NZ_FOAP01000012.1"/>
</dbReference>
<dbReference type="Gene3D" id="2.60.200.20">
    <property type="match status" value="1"/>
</dbReference>
<reference evidence="3" key="1">
    <citation type="submission" date="2016-10" db="EMBL/GenBank/DDBJ databases">
        <authorList>
            <person name="Varghese N."/>
            <person name="Submissions S."/>
        </authorList>
    </citation>
    <scope>NUCLEOTIDE SEQUENCE [LARGE SCALE GENOMIC DNA]</scope>
    <source>
        <strain evidence="3">DSM 17044</strain>
    </source>
</reference>
<dbReference type="EMBL" id="FOAP01000012">
    <property type="protein sequence ID" value="SEM13882.1"/>
    <property type="molecule type" value="Genomic_DNA"/>
</dbReference>
<evidence type="ECO:0000313" key="3">
    <source>
        <dbReference type="Proteomes" id="UP000182719"/>
    </source>
</evidence>